<dbReference type="Proteomes" id="UP000663722">
    <property type="component" value="Chromosome"/>
</dbReference>
<organism evidence="2 3">
    <name type="scientific">Desulfonema magnum</name>
    <dbReference type="NCBI Taxonomy" id="45655"/>
    <lineage>
        <taxon>Bacteria</taxon>
        <taxon>Pseudomonadati</taxon>
        <taxon>Thermodesulfobacteriota</taxon>
        <taxon>Desulfobacteria</taxon>
        <taxon>Desulfobacterales</taxon>
        <taxon>Desulfococcaceae</taxon>
        <taxon>Desulfonema</taxon>
    </lineage>
</organism>
<evidence type="ECO:0000313" key="3">
    <source>
        <dbReference type="Proteomes" id="UP000663722"/>
    </source>
</evidence>
<sequence length="45" mass="4845">MGKSGCPGSDLSIRTGQKGQIQSREAEYNGPSDQIPSYIFNLLSN</sequence>
<dbReference type="EMBL" id="CP061800">
    <property type="protein sequence ID" value="QTA90095.1"/>
    <property type="molecule type" value="Genomic_DNA"/>
</dbReference>
<dbReference type="AlphaFoldDB" id="A0A975BR77"/>
<feature type="region of interest" description="Disordered" evidence="1">
    <location>
        <begin position="1"/>
        <end position="34"/>
    </location>
</feature>
<reference evidence="2" key="1">
    <citation type="journal article" date="2021" name="Microb. Physiol.">
        <title>Proteogenomic Insights into the Physiology of Marine, Sulfate-Reducing, Filamentous Desulfonema limicola and Desulfonema magnum.</title>
        <authorList>
            <person name="Schnaars V."/>
            <person name="Wohlbrand L."/>
            <person name="Scheve S."/>
            <person name="Hinrichs C."/>
            <person name="Reinhardt R."/>
            <person name="Rabus R."/>
        </authorList>
    </citation>
    <scope>NUCLEOTIDE SEQUENCE</scope>
    <source>
        <strain evidence="2">4be13</strain>
    </source>
</reference>
<gene>
    <name evidence="2" type="ORF">dnm_061560</name>
</gene>
<evidence type="ECO:0000313" key="2">
    <source>
        <dbReference type="EMBL" id="QTA90095.1"/>
    </source>
</evidence>
<evidence type="ECO:0000256" key="1">
    <source>
        <dbReference type="SAM" id="MobiDB-lite"/>
    </source>
</evidence>
<dbReference type="KEGG" id="dmm:dnm_061560"/>
<name>A0A975BR77_9BACT</name>
<protein>
    <submittedName>
        <fullName evidence="2">Uncharacterized protein</fullName>
    </submittedName>
</protein>
<accession>A0A975BR77</accession>
<keyword evidence="3" id="KW-1185">Reference proteome</keyword>
<proteinExistence type="predicted"/>
<feature type="compositionally biased region" description="Polar residues" evidence="1">
    <location>
        <begin position="12"/>
        <end position="23"/>
    </location>
</feature>